<name>A0A9X2MVC0_9BACL</name>
<accession>A0A9X2MVC0</accession>
<dbReference type="Proteomes" id="UP001141950">
    <property type="component" value="Unassembled WGS sequence"/>
</dbReference>
<feature type="transmembrane region" description="Helical" evidence="6">
    <location>
        <begin position="244"/>
        <end position="266"/>
    </location>
</feature>
<proteinExistence type="predicted"/>
<dbReference type="RefSeq" id="WP_257451460.1">
    <property type="nucleotide sequence ID" value="NZ_JANIPJ010000024.1"/>
</dbReference>
<dbReference type="InterPro" id="IPR002797">
    <property type="entry name" value="Polysacc_synth"/>
</dbReference>
<feature type="transmembrane region" description="Helical" evidence="6">
    <location>
        <begin position="399"/>
        <end position="418"/>
    </location>
</feature>
<evidence type="ECO:0000256" key="2">
    <source>
        <dbReference type="ARBA" id="ARBA00022475"/>
    </source>
</evidence>
<feature type="transmembrane region" description="Helical" evidence="6">
    <location>
        <begin position="170"/>
        <end position="189"/>
    </location>
</feature>
<reference evidence="7" key="1">
    <citation type="submission" date="2022-08" db="EMBL/GenBank/DDBJ databases">
        <title>The genomic sequence of strain Paenibacillus sp. SCIV0701.</title>
        <authorList>
            <person name="Zhao H."/>
        </authorList>
    </citation>
    <scope>NUCLEOTIDE SEQUENCE</scope>
    <source>
        <strain evidence="7">SCIV0701</strain>
    </source>
</reference>
<evidence type="ECO:0000256" key="6">
    <source>
        <dbReference type="SAM" id="Phobius"/>
    </source>
</evidence>
<dbReference type="PANTHER" id="PTHR30250">
    <property type="entry name" value="PST FAMILY PREDICTED COLANIC ACID TRANSPORTER"/>
    <property type="match status" value="1"/>
</dbReference>
<evidence type="ECO:0000256" key="5">
    <source>
        <dbReference type="ARBA" id="ARBA00023136"/>
    </source>
</evidence>
<feature type="transmembrane region" description="Helical" evidence="6">
    <location>
        <begin position="334"/>
        <end position="353"/>
    </location>
</feature>
<keyword evidence="3 6" id="KW-0812">Transmembrane</keyword>
<feature type="transmembrane region" description="Helical" evidence="6">
    <location>
        <begin position="91"/>
        <end position="117"/>
    </location>
</feature>
<feature type="transmembrane region" description="Helical" evidence="6">
    <location>
        <begin position="58"/>
        <end position="79"/>
    </location>
</feature>
<organism evidence="7 8">
    <name type="scientific">Paenibacillus soyae</name>
    <dbReference type="NCBI Taxonomy" id="2969249"/>
    <lineage>
        <taxon>Bacteria</taxon>
        <taxon>Bacillati</taxon>
        <taxon>Bacillota</taxon>
        <taxon>Bacilli</taxon>
        <taxon>Bacillales</taxon>
        <taxon>Paenibacillaceae</taxon>
        <taxon>Paenibacillus</taxon>
    </lineage>
</organism>
<dbReference type="AlphaFoldDB" id="A0A9X2MVC0"/>
<protein>
    <submittedName>
        <fullName evidence="7">Oligosaccharide flippase family protein</fullName>
    </submittedName>
</protein>
<gene>
    <name evidence="7" type="ORF">NQZ67_25315</name>
</gene>
<keyword evidence="2" id="KW-1003">Cell membrane</keyword>
<evidence type="ECO:0000256" key="3">
    <source>
        <dbReference type="ARBA" id="ARBA00022692"/>
    </source>
</evidence>
<feature type="transmembrane region" description="Helical" evidence="6">
    <location>
        <begin position="293"/>
        <end position="313"/>
    </location>
</feature>
<dbReference type="GO" id="GO:0005886">
    <property type="term" value="C:plasma membrane"/>
    <property type="evidence" value="ECO:0007669"/>
    <property type="project" value="UniProtKB-SubCell"/>
</dbReference>
<keyword evidence="5 6" id="KW-0472">Membrane</keyword>
<keyword evidence="8" id="KW-1185">Reference proteome</keyword>
<feature type="transmembrane region" description="Helical" evidence="6">
    <location>
        <begin position="424"/>
        <end position="442"/>
    </location>
</feature>
<dbReference type="InterPro" id="IPR050833">
    <property type="entry name" value="Poly_Biosynth_Transport"/>
</dbReference>
<sequence length="555" mass="56177">MGSRKRSDSRQYRLLRSGVILMAGAALLTKLIGALQKIPLQNLAGDRVFGIYNAVYPFYQLISVLATAGLPTAVSILIAHRLREDGGEDGTRVTVAAALLLLGATGAISFGLMWMSADLTASWIGDDSASLAIRVLSVALLFAPLVAVLRGYEQGKRRMGLSAASQVAEQVVRVAMMLLALEIGLLAGWSDSELAAGVMSGAAAGAVVALLLLAARSWRGGRRANAPALEKPALMGEIQALAKLAGPAALASVVVPAIGVVDAFMVPRLLRESGMAEATAMSLFGVYSRGGPLVQLVTMVAGAAAAAMVPGLAAAKSQGEAQTLELRLNMQLRAAWLAGAAAAIGLVLLAEPLNVMLYKDAKGTLAFALVGCTALAGSVSAVVAPALQALGSVRAPVALLLLAALLKGALNAALVPSLGIEGAALSGVVALSAAALLGAAALRHAAAGLRPPHVYRRRGPGMGPAAAGIAALAVMAASVLLAERALDAALGYGLPPRAEAAALALTGAAVGAVVFAAAALRGGAVSAREWRAIPGGEAWAARLRRWRLIPPADER</sequence>
<comment type="caution">
    <text evidence="7">The sequence shown here is derived from an EMBL/GenBank/DDBJ whole genome shotgun (WGS) entry which is preliminary data.</text>
</comment>
<evidence type="ECO:0000313" key="8">
    <source>
        <dbReference type="Proteomes" id="UP001141950"/>
    </source>
</evidence>
<evidence type="ECO:0000256" key="4">
    <source>
        <dbReference type="ARBA" id="ARBA00022989"/>
    </source>
</evidence>
<dbReference type="EMBL" id="JANIPJ010000024">
    <property type="protein sequence ID" value="MCR2807210.1"/>
    <property type="molecule type" value="Genomic_DNA"/>
</dbReference>
<keyword evidence="4 6" id="KW-1133">Transmembrane helix</keyword>
<feature type="transmembrane region" description="Helical" evidence="6">
    <location>
        <begin position="129"/>
        <end position="149"/>
    </location>
</feature>
<feature type="transmembrane region" description="Helical" evidence="6">
    <location>
        <begin position="365"/>
        <end position="387"/>
    </location>
</feature>
<evidence type="ECO:0000313" key="7">
    <source>
        <dbReference type="EMBL" id="MCR2807210.1"/>
    </source>
</evidence>
<feature type="transmembrane region" description="Helical" evidence="6">
    <location>
        <begin position="195"/>
        <end position="215"/>
    </location>
</feature>
<evidence type="ECO:0000256" key="1">
    <source>
        <dbReference type="ARBA" id="ARBA00004651"/>
    </source>
</evidence>
<comment type="subcellular location">
    <subcellularLocation>
        <location evidence="1">Cell membrane</location>
        <topology evidence="1">Multi-pass membrane protein</topology>
    </subcellularLocation>
</comment>
<feature type="transmembrane region" description="Helical" evidence="6">
    <location>
        <begin position="463"/>
        <end position="481"/>
    </location>
</feature>
<dbReference type="PANTHER" id="PTHR30250:SF29">
    <property type="entry name" value="POLYSACCHARIDE BIOSYNTHESIS PROTEIN C-TERMINAL DOMAIN-CONTAINING PROTEIN"/>
    <property type="match status" value="1"/>
</dbReference>
<dbReference type="Pfam" id="PF01943">
    <property type="entry name" value="Polysacc_synt"/>
    <property type="match status" value="1"/>
</dbReference>
<feature type="transmembrane region" description="Helical" evidence="6">
    <location>
        <begin position="501"/>
        <end position="520"/>
    </location>
</feature>